<proteinExistence type="predicted"/>
<keyword evidence="1" id="KW-0812">Transmembrane</keyword>
<dbReference type="RefSeq" id="WP_159809548.1">
    <property type="nucleotide sequence ID" value="NZ_BLJE01000004.1"/>
</dbReference>
<evidence type="ECO:0008006" key="4">
    <source>
        <dbReference type="Google" id="ProtNLM"/>
    </source>
</evidence>
<dbReference type="NCBIfam" id="TIGR02532">
    <property type="entry name" value="IV_pilin_GFxxxE"/>
    <property type="match status" value="1"/>
</dbReference>
<dbReference type="Pfam" id="PF07963">
    <property type="entry name" value="N_methyl"/>
    <property type="match status" value="1"/>
</dbReference>
<reference evidence="2 3" key="1">
    <citation type="submission" date="2019-12" db="EMBL/GenBank/DDBJ databases">
        <title>Litoreibacter badius sp. nov., a novel bacteriochlorophyll a-containing bacterium in the genus Litoreibacter.</title>
        <authorList>
            <person name="Kanamuro M."/>
            <person name="Takabe Y."/>
            <person name="Mori K."/>
            <person name="Takaichi S."/>
            <person name="Hanada S."/>
        </authorList>
    </citation>
    <scope>NUCLEOTIDE SEQUENCE [LARGE SCALE GENOMIC DNA]</scope>
    <source>
        <strain evidence="2 3">K6</strain>
    </source>
</reference>
<feature type="transmembrane region" description="Helical" evidence="1">
    <location>
        <begin position="12"/>
        <end position="30"/>
    </location>
</feature>
<accession>A0A6N6JJH2</accession>
<gene>
    <name evidence="2" type="ORF">KIN_35670</name>
</gene>
<sequence length="132" mass="14503">MRHRRHHRGFTLIETLVSLGIATLAVTGFYQSLSTGALMDQRATSQADRMLVATQVMDRVGVDVPVRPGFNETGVAGDWDWSLTISDVAARDMQLGPIQRDELVYVYVTVTAAGTDNDPLTLRGIRYAQAPL</sequence>
<dbReference type="Proteomes" id="UP000436822">
    <property type="component" value="Unassembled WGS sequence"/>
</dbReference>
<dbReference type="InterPro" id="IPR012902">
    <property type="entry name" value="N_methyl_site"/>
</dbReference>
<dbReference type="OrthoDB" id="7864109at2"/>
<dbReference type="EMBL" id="BLJE01000004">
    <property type="protein sequence ID" value="GFE66493.1"/>
    <property type="molecule type" value="Genomic_DNA"/>
</dbReference>
<dbReference type="AlphaFoldDB" id="A0A6N6JJH2"/>
<comment type="caution">
    <text evidence="2">The sequence shown here is derived from an EMBL/GenBank/DDBJ whole genome shotgun (WGS) entry which is preliminary data.</text>
</comment>
<keyword evidence="3" id="KW-1185">Reference proteome</keyword>
<protein>
    <recommendedName>
        <fullName evidence="4">Prepilin-type N-terminal cleavage/methylation domain-containing protein</fullName>
    </recommendedName>
</protein>
<name>A0A6N6JJH2_9RHOB</name>
<keyword evidence="1" id="KW-1133">Transmembrane helix</keyword>
<evidence type="ECO:0000313" key="2">
    <source>
        <dbReference type="EMBL" id="GFE66493.1"/>
    </source>
</evidence>
<evidence type="ECO:0000256" key="1">
    <source>
        <dbReference type="SAM" id="Phobius"/>
    </source>
</evidence>
<evidence type="ECO:0000313" key="3">
    <source>
        <dbReference type="Proteomes" id="UP000436822"/>
    </source>
</evidence>
<keyword evidence="1" id="KW-0472">Membrane</keyword>
<organism evidence="2 3">
    <name type="scientific">Litoreibacter roseus</name>
    <dbReference type="NCBI Taxonomy" id="2601869"/>
    <lineage>
        <taxon>Bacteria</taxon>
        <taxon>Pseudomonadati</taxon>
        <taxon>Pseudomonadota</taxon>
        <taxon>Alphaproteobacteria</taxon>
        <taxon>Rhodobacterales</taxon>
        <taxon>Roseobacteraceae</taxon>
        <taxon>Litoreibacter</taxon>
    </lineage>
</organism>
<dbReference type="PROSITE" id="PS00409">
    <property type="entry name" value="PROKAR_NTER_METHYL"/>
    <property type="match status" value="1"/>
</dbReference>